<name>A0A919EV06_9ACTN</name>
<reference evidence="2" key="1">
    <citation type="journal article" date="2019" name="Int. J. Syst. Evol. Microbiol.">
        <title>The Global Catalogue of Microorganisms (GCM) 10K type strain sequencing project: providing services to taxonomists for standard genome sequencing and annotation.</title>
        <authorList>
            <consortium name="The Broad Institute Genomics Platform"/>
            <consortium name="The Broad Institute Genome Sequencing Center for Infectious Disease"/>
            <person name="Wu L."/>
            <person name="Ma J."/>
        </authorList>
    </citation>
    <scope>NUCLEOTIDE SEQUENCE [LARGE SCALE GENOMIC DNA]</scope>
    <source>
        <strain evidence="2">JCM 4253</strain>
    </source>
</reference>
<evidence type="ECO:0008006" key="3">
    <source>
        <dbReference type="Google" id="ProtNLM"/>
    </source>
</evidence>
<organism evidence="1 2">
    <name type="scientific">Streptomyces capoamus</name>
    <dbReference type="NCBI Taxonomy" id="68183"/>
    <lineage>
        <taxon>Bacteria</taxon>
        <taxon>Bacillati</taxon>
        <taxon>Actinomycetota</taxon>
        <taxon>Actinomycetes</taxon>
        <taxon>Kitasatosporales</taxon>
        <taxon>Streptomycetaceae</taxon>
        <taxon>Streptomyces</taxon>
    </lineage>
</organism>
<gene>
    <name evidence="1" type="ORF">GCM10018980_04690</name>
</gene>
<proteinExistence type="predicted"/>
<dbReference type="InterPro" id="IPR009380">
    <property type="entry name" value="DUF1036"/>
</dbReference>
<dbReference type="RefSeq" id="WP_189977748.1">
    <property type="nucleotide sequence ID" value="NZ_BNBF01000001.1"/>
</dbReference>
<keyword evidence="2" id="KW-1185">Reference proteome</keyword>
<sequence length="115" mass="13035">MSLTFSNASSKTLWAMVEWSYPNCPDGGEWMKKGWWQIEPGGTAVVYGGDVQAVNPIWYCYAHAADGTEWRDRYQELVPSRAFAWCTDTADSSSRTILMNEIVVSRPDHVHTFLP</sequence>
<evidence type="ECO:0000313" key="2">
    <source>
        <dbReference type="Proteomes" id="UP000619355"/>
    </source>
</evidence>
<accession>A0A919EV06</accession>
<protein>
    <recommendedName>
        <fullName evidence="3">DUF1036 domain-containing protein</fullName>
    </recommendedName>
</protein>
<evidence type="ECO:0000313" key="1">
    <source>
        <dbReference type="EMBL" id="GHG34824.1"/>
    </source>
</evidence>
<dbReference type="EMBL" id="BNBF01000001">
    <property type="protein sequence ID" value="GHG34824.1"/>
    <property type="molecule type" value="Genomic_DNA"/>
</dbReference>
<dbReference type="Pfam" id="PF06282">
    <property type="entry name" value="DUF1036"/>
    <property type="match status" value="1"/>
</dbReference>
<dbReference type="AlphaFoldDB" id="A0A919EV06"/>
<comment type="caution">
    <text evidence="1">The sequence shown here is derived from an EMBL/GenBank/DDBJ whole genome shotgun (WGS) entry which is preliminary data.</text>
</comment>
<dbReference type="Proteomes" id="UP000619355">
    <property type="component" value="Unassembled WGS sequence"/>
</dbReference>